<dbReference type="GO" id="GO:0052717">
    <property type="term" value="F:tRNA-specific adenosine-34 deaminase activity"/>
    <property type="evidence" value="ECO:0007669"/>
    <property type="project" value="UniProtKB-EC"/>
</dbReference>
<dbReference type="CDD" id="cd01285">
    <property type="entry name" value="nucleoside_deaminase"/>
    <property type="match status" value="1"/>
</dbReference>
<name>A0A3B1E0H4_9GAMM</name>
<dbReference type="InterPro" id="IPR002125">
    <property type="entry name" value="CMP_dCMP_dom"/>
</dbReference>
<keyword evidence="2" id="KW-0862">Zinc</keyword>
<keyword evidence="4" id="KW-0378">Hydrolase</keyword>
<dbReference type="STRING" id="1921549.GCA_900128825_00167"/>
<dbReference type="Proteomes" id="UP000271849">
    <property type="component" value="Chromosome"/>
</dbReference>
<organism evidence="4 5">
    <name type="scientific">Buchnera aphidicola</name>
    <name type="common">Cinara strobi</name>
    <dbReference type="NCBI Taxonomy" id="1921549"/>
    <lineage>
        <taxon>Bacteria</taxon>
        <taxon>Pseudomonadati</taxon>
        <taxon>Pseudomonadota</taxon>
        <taxon>Gammaproteobacteria</taxon>
        <taxon>Enterobacterales</taxon>
        <taxon>Erwiniaceae</taxon>
        <taxon>Buchnera</taxon>
    </lineage>
</organism>
<evidence type="ECO:0000256" key="1">
    <source>
        <dbReference type="ARBA" id="ARBA00022723"/>
    </source>
</evidence>
<dbReference type="AlphaFoldDB" id="A0A3B1E0H4"/>
<dbReference type="OrthoDB" id="9802676at2"/>
<dbReference type="GO" id="GO:0008270">
    <property type="term" value="F:zinc ion binding"/>
    <property type="evidence" value="ECO:0007669"/>
    <property type="project" value="InterPro"/>
</dbReference>
<gene>
    <name evidence="4" type="primary">tadA</name>
    <name evidence="4" type="ORF">BUCINSTRO3249_0168</name>
</gene>
<dbReference type="InterPro" id="IPR016192">
    <property type="entry name" value="APOBEC/CMP_deaminase_Zn-bd"/>
</dbReference>
<protein>
    <submittedName>
        <fullName evidence="4">tRNA-specific adenosine deaminase</fullName>
        <ecNumber evidence="4">3.5.4.33</ecNumber>
    </submittedName>
</protein>
<keyword evidence="1" id="KW-0479">Metal-binding</keyword>
<evidence type="ECO:0000313" key="5">
    <source>
        <dbReference type="Proteomes" id="UP000271849"/>
    </source>
</evidence>
<evidence type="ECO:0000259" key="3">
    <source>
        <dbReference type="PROSITE" id="PS51747"/>
    </source>
</evidence>
<proteinExistence type="predicted"/>
<dbReference type="NCBIfam" id="NF008113">
    <property type="entry name" value="PRK10860.1"/>
    <property type="match status" value="1"/>
</dbReference>
<sequence>MTFNDRYWMKHAFRKALFGKKNGEIPIGSVLVKDNNLICSSHNSCLSLLDSSAHAEMLVIREAGKKLKNYRLNNTSLYVTHEPCFMCSAAIINSRIYRVVYGSYSSNKNSFSNFMNLLYIKNVKHHIKDIRSGVLLYECSNLLKIFFQNKRNSV</sequence>
<dbReference type="Pfam" id="PF00383">
    <property type="entry name" value="dCMP_cyt_deam_1"/>
    <property type="match status" value="1"/>
</dbReference>
<evidence type="ECO:0000313" key="4">
    <source>
        <dbReference type="EMBL" id="VAX76485.1"/>
    </source>
</evidence>
<dbReference type="Gene3D" id="3.40.140.10">
    <property type="entry name" value="Cytidine Deaminase, domain 2"/>
    <property type="match status" value="1"/>
</dbReference>
<dbReference type="EC" id="3.5.4.33" evidence="4"/>
<dbReference type="PROSITE" id="PS51747">
    <property type="entry name" value="CYT_DCMP_DEAMINASES_2"/>
    <property type="match status" value="1"/>
</dbReference>
<dbReference type="SUPFAM" id="SSF53927">
    <property type="entry name" value="Cytidine deaminase-like"/>
    <property type="match status" value="1"/>
</dbReference>
<dbReference type="RefSeq" id="WP_158349049.1">
    <property type="nucleotide sequence ID" value="NZ_LR025085.1"/>
</dbReference>
<reference evidence="5" key="1">
    <citation type="submission" date="2018-09" db="EMBL/GenBank/DDBJ databases">
        <authorList>
            <person name="Manzano-Marin A."/>
            <person name="Manzano-Marin A."/>
        </authorList>
    </citation>
    <scope>NUCLEOTIDE SEQUENCE [LARGE SCALE GENOMIC DNA]</scope>
    <source>
        <strain evidence="5">BuCistrobi</strain>
    </source>
</reference>
<accession>A0A3B1E0H4</accession>
<dbReference type="PROSITE" id="PS00903">
    <property type="entry name" value="CYT_DCMP_DEAMINASES_1"/>
    <property type="match status" value="1"/>
</dbReference>
<dbReference type="GO" id="GO:0002100">
    <property type="term" value="P:tRNA wobble adenosine to inosine editing"/>
    <property type="evidence" value="ECO:0007669"/>
    <property type="project" value="InterPro"/>
</dbReference>
<dbReference type="InterPro" id="IPR016193">
    <property type="entry name" value="Cytidine_deaminase-like"/>
</dbReference>
<dbReference type="PANTHER" id="PTHR11079:SF202">
    <property type="entry name" value="TRNA-SPECIFIC ADENOSINE DEAMINASE"/>
    <property type="match status" value="1"/>
</dbReference>
<dbReference type="PANTHER" id="PTHR11079">
    <property type="entry name" value="CYTOSINE DEAMINASE FAMILY MEMBER"/>
    <property type="match status" value="1"/>
</dbReference>
<evidence type="ECO:0000256" key="2">
    <source>
        <dbReference type="ARBA" id="ARBA00022833"/>
    </source>
</evidence>
<feature type="domain" description="CMP/dCMP-type deaminase" evidence="3">
    <location>
        <begin position="3"/>
        <end position="114"/>
    </location>
</feature>
<dbReference type="EMBL" id="LR025085">
    <property type="protein sequence ID" value="VAX76485.1"/>
    <property type="molecule type" value="Genomic_DNA"/>
</dbReference>